<keyword evidence="3" id="KW-1185">Reference proteome</keyword>
<evidence type="ECO:0000313" key="2">
    <source>
        <dbReference type="EMBL" id="KAA8536348.1"/>
    </source>
</evidence>
<dbReference type="GO" id="GO:0003700">
    <property type="term" value="F:DNA-binding transcription factor activity"/>
    <property type="evidence" value="ECO:0007669"/>
    <property type="project" value="InterPro"/>
</dbReference>
<dbReference type="InterPro" id="IPR002487">
    <property type="entry name" value="TF_Kbox"/>
</dbReference>
<protein>
    <recommendedName>
        <fullName evidence="1">K-box domain-containing protein</fullName>
    </recommendedName>
</protein>
<sequence>MGEELSGLSVKDLKNLESQLETSLKGIRTRKEQILNDEIEELNRQGILFHQENMELYKKVNLVRQENAELHKKVYGARHMNEENGGSQSPDSPITIALVKQPADNYGWMLGNSYQQLASILAKLSSTNEAAHEQLDKMIPA</sequence>
<dbReference type="Pfam" id="PF01486">
    <property type="entry name" value="K-box"/>
    <property type="match status" value="1"/>
</dbReference>
<proteinExistence type="predicted"/>
<evidence type="ECO:0000313" key="3">
    <source>
        <dbReference type="Proteomes" id="UP000325577"/>
    </source>
</evidence>
<dbReference type="GO" id="GO:0005634">
    <property type="term" value="C:nucleus"/>
    <property type="evidence" value="ECO:0007669"/>
    <property type="project" value="InterPro"/>
</dbReference>
<name>A0A5J5B194_9ASTE</name>
<dbReference type="Proteomes" id="UP000325577">
    <property type="component" value="Linkage Group LG16"/>
</dbReference>
<dbReference type="PROSITE" id="PS51297">
    <property type="entry name" value="K_BOX"/>
    <property type="match status" value="1"/>
</dbReference>
<dbReference type="EMBL" id="CM018039">
    <property type="protein sequence ID" value="KAA8536348.1"/>
    <property type="molecule type" value="Genomic_DNA"/>
</dbReference>
<dbReference type="AlphaFoldDB" id="A0A5J5B194"/>
<dbReference type="OrthoDB" id="1898716at2759"/>
<accession>A0A5J5B194</accession>
<reference evidence="2 3" key="1">
    <citation type="submission" date="2019-09" db="EMBL/GenBank/DDBJ databases">
        <title>A chromosome-level genome assembly of the Chinese tupelo Nyssa sinensis.</title>
        <authorList>
            <person name="Yang X."/>
            <person name="Kang M."/>
            <person name="Yang Y."/>
            <person name="Xiong H."/>
            <person name="Wang M."/>
            <person name="Zhang Z."/>
            <person name="Wang Z."/>
            <person name="Wu H."/>
            <person name="Ma T."/>
            <person name="Liu J."/>
            <person name="Xi Z."/>
        </authorList>
    </citation>
    <scope>NUCLEOTIDE SEQUENCE [LARGE SCALE GENOMIC DNA]</scope>
    <source>
        <strain evidence="2">J267</strain>
        <tissue evidence="2">Leaf</tissue>
    </source>
</reference>
<feature type="domain" description="K-box" evidence="1">
    <location>
        <begin position="1"/>
        <end position="66"/>
    </location>
</feature>
<evidence type="ECO:0000259" key="1">
    <source>
        <dbReference type="PROSITE" id="PS51297"/>
    </source>
</evidence>
<organism evidence="2 3">
    <name type="scientific">Nyssa sinensis</name>
    <dbReference type="NCBI Taxonomy" id="561372"/>
    <lineage>
        <taxon>Eukaryota</taxon>
        <taxon>Viridiplantae</taxon>
        <taxon>Streptophyta</taxon>
        <taxon>Embryophyta</taxon>
        <taxon>Tracheophyta</taxon>
        <taxon>Spermatophyta</taxon>
        <taxon>Magnoliopsida</taxon>
        <taxon>eudicotyledons</taxon>
        <taxon>Gunneridae</taxon>
        <taxon>Pentapetalae</taxon>
        <taxon>asterids</taxon>
        <taxon>Cornales</taxon>
        <taxon>Nyssaceae</taxon>
        <taxon>Nyssa</taxon>
    </lineage>
</organism>
<gene>
    <name evidence="2" type="ORF">F0562_028826</name>
</gene>